<dbReference type="OrthoDB" id="1926878at2759"/>
<dbReference type="CDD" id="cd00009">
    <property type="entry name" value="AAA"/>
    <property type="match status" value="1"/>
</dbReference>
<evidence type="ECO:0000259" key="8">
    <source>
        <dbReference type="SMART" id="SM00382"/>
    </source>
</evidence>
<feature type="region of interest" description="Disordered" evidence="7">
    <location>
        <begin position="244"/>
        <end position="282"/>
    </location>
</feature>
<comment type="similarity">
    <text evidence="2 6">Belongs to the ORC1 family.</text>
</comment>
<dbReference type="Gene3D" id="3.40.50.300">
    <property type="entry name" value="P-loop containing nucleotide triphosphate hydrolases"/>
    <property type="match status" value="1"/>
</dbReference>
<comment type="subunit">
    <text evidence="6">ORC is composed of six subunits.</text>
</comment>
<dbReference type="GO" id="GO:0016887">
    <property type="term" value="F:ATP hydrolysis activity"/>
    <property type="evidence" value="ECO:0007669"/>
    <property type="project" value="InterPro"/>
</dbReference>
<keyword evidence="3 6" id="KW-0235">DNA replication</keyword>
<evidence type="ECO:0000256" key="5">
    <source>
        <dbReference type="ARBA" id="ARBA00023242"/>
    </source>
</evidence>
<feature type="compositionally biased region" description="Basic and acidic residues" evidence="7">
    <location>
        <begin position="136"/>
        <end position="151"/>
    </location>
</feature>
<dbReference type="GO" id="GO:0033314">
    <property type="term" value="P:mitotic DNA replication checkpoint signaling"/>
    <property type="evidence" value="ECO:0007669"/>
    <property type="project" value="TreeGrafter"/>
</dbReference>
<dbReference type="InterPro" id="IPR003593">
    <property type="entry name" value="AAA+_ATPase"/>
</dbReference>
<dbReference type="InterPro" id="IPR050311">
    <property type="entry name" value="ORC1/CDC6"/>
</dbReference>
<evidence type="ECO:0000313" key="10">
    <source>
        <dbReference type="Proteomes" id="UP000192578"/>
    </source>
</evidence>
<protein>
    <recommendedName>
        <fullName evidence="6">Origin recognition complex subunit 1</fullName>
    </recommendedName>
</protein>
<dbReference type="GO" id="GO:0005524">
    <property type="term" value="F:ATP binding"/>
    <property type="evidence" value="ECO:0007669"/>
    <property type="project" value="UniProtKB-KW"/>
</dbReference>
<organism evidence="9 10">
    <name type="scientific">Hypsibius exemplaris</name>
    <name type="common">Freshwater tardigrade</name>
    <dbReference type="NCBI Taxonomy" id="2072580"/>
    <lineage>
        <taxon>Eukaryota</taxon>
        <taxon>Metazoa</taxon>
        <taxon>Ecdysozoa</taxon>
        <taxon>Tardigrada</taxon>
        <taxon>Eutardigrada</taxon>
        <taxon>Parachela</taxon>
        <taxon>Hypsibioidea</taxon>
        <taxon>Hypsibiidae</taxon>
        <taxon>Hypsibius</taxon>
    </lineage>
</organism>
<evidence type="ECO:0000256" key="1">
    <source>
        <dbReference type="ARBA" id="ARBA00004123"/>
    </source>
</evidence>
<dbReference type="PANTHER" id="PTHR10763:SF23">
    <property type="entry name" value="ORIGIN RECOGNITION COMPLEX SUBUNIT 1"/>
    <property type="match status" value="1"/>
</dbReference>
<name>A0A1W0XE42_HYPEX</name>
<reference evidence="10" key="1">
    <citation type="submission" date="2017-01" db="EMBL/GenBank/DDBJ databases">
        <title>Comparative genomics of anhydrobiosis in the tardigrade Hypsibius dujardini.</title>
        <authorList>
            <person name="Yoshida Y."/>
            <person name="Koutsovoulos G."/>
            <person name="Laetsch D."/>
            <person name="Stevens L."/>
            <person name="Kumar S."/>
            <person name="Horikawa D."/>
            <person name="Ishino K."/>
            <person name="Komine S."/>
            <person name="Tomita M."/>
            <person name="Blaxter M."/>
            <person name="Arakawa K."/>
        </authorList>
    </citation>
    <scope>NUCLEOTIDE SEQUENCE [LARGE SCALE GENOMIC DNA]</scope>
    <source>
        <strain evidence="10">Z151</strain>
    </source>
</reference>
<feature type="compositionally biased region" description="Polar residues" evidence="7">
    <location>
        <begin position="74"/>
        <end position="83"/>
    </location>
</feature>
<dbReference type="GO" id="GO:0006270">
    <property type="term" value="P:DNA replication initiation"/>
    <property type="evidence" value="ECO:0007669"/>
    <property type="project" value="TreeGrafter"/>
</dbReference>
<comment type="caution">
    <text evidence="9">The sequence shown here is derived from an EMBL/GenBank/DDBJ whole genome shotgun (WGS) entry which is preliminary data.</text>
</comment>
<dbReference type="EMBL" id="MTYJ01000002">
    <property type="protein sequence ID" value="OQV25740.1"/>
    <property type="molecule type" value="Genomic_DNA"/>
</dbReference>
<dbReference type="SUPFAM" id="SSF52540">
    <property type="entry name" value="P-loop containing nucleoside triphosphate hydrolases"/>
    <property type="match status" value="1"/>
</dbReference>
<dbReference type="GO" id="GO:0003688">
    <property type="term" value="F:DNA replication origin binding"/>
    <property type="evidence" value="ECO:0007669"/>
    <property type="project" value="TreeGrafter"/>
</dbReference>
<dbReference type="Proteomes" id="UP000192578">
    <property type="component" value="Unassembled WGS sequence"/>
</dbReference>
<dbReference type="InterPro" id="IPR027417">
    <property type="entry name" value="P-loop_NTPase"/>
</dbReference>
<keyword evidence="6" id="KW-0067">ATP-binding</keyword>
<comment type="function">
    <text evidence="6">Component of the origin recognition complex (ORC) that binds origins of replication. DNA-binding is ATP-dependent, however specific DNA sequences that define origins of replication have not been identified so far. ORC is required to assemble the pre-replication complex necessary to initiate DNA replication.</text>
</comment>
<sequence length="645" mass="71708">MEMISSIRSRLRGVKPSETVVPLPSMKEPPRKLKEKSSEKEKTLVDSPVRERKRARKEDAPVKTPEMKTRRSTRATAVESSIPSAHILKEFPGQKAMRATDKKARVTRPSPPARVHPATERPTRRQAVAVEVEVDQEARESSPDTPREKSTRTSVSAAKKAAQIEPLVVVAPRRPTRASAVRSAVLSASVLRVKKAPATKASAQKPRTGKTSLDPAAPAVVMRAVRTLQSKRIGNKVTAPVLTKPATSSTKRKREASPITVVTKKAKDGPAAKKQTSKKSPEDWSFPCRVAEFASILQFVEERIEKSTGGCMLVEGVPGTGKTATVHQVIKYLRWKGDKENLLAFKFCEINGIKLSDPKMTYVHLAKVFLEDQKKLGAARALRFLDQRFRNPPDDQPTLVVLLDEMDKLSTATKQKVIYNLFDWPQLQGSQLIVVAISNTMDLPEKMLMARIESRIGVHRLAFDPYTKKDLPEIIRYHLKDATLEDDAMTLVCGRVAAKTGDARGALNIVKRARALAVEREDHKPKATGKLTVVRVEDISNACNELDSSPKILYMKNASRLEKLFLRAMTQGHEEGAEMEKIIERVMEDFIAGGWPCPTVSMCLAVADRLCAMRIIIMTQKSPAMFDRRLDLLCNSCDVDFATKM</sequence>
<keyword evidence="10" id="KW-1185">Reference proteome</keyword>
<evidence type="ECO:0000313" key="9">
    <source>
        <dbReference type="EMBL" id="OQV25740.1"/>
    </source>
</evidence>
<dbReference type="Pfam" id="PF00004">
    <property type="entry name" value="AAA"/>
    <property type="match status" value="1"/>
</dbReference>
<comment type="subcellular location">
    <subcellularLocation>
        <location evidence="1 6">Nucleus</location>
    </subcellularLocation>
</comment>
<feature type="domain" description="AAA+ ATPase" evidence="8">
    <location>
        <begin position="308"/>
        <end position="462"/>
    </location>
</feature>
<keyword evidence="6" id="KW-0547">Nucleotide-binding</keyword>
<feature type="compositionally biased region" description="Basic and acidic residues" evidence="7">
    <location>
        <begin position="28"/>
        <end position="69"/>
    </location>
</feature>
<evidence type="ECO:0000256" key="3">
    <source>
        <dbReference type="ARBA" id="ARBA00022705"/>
    </source>
</evidence>
<proteinExistence type="inferred from homology"/>
<dbReference type="GO" id="GO:0005664">
    <property type="term" value="C:nuclear origin of replication recognition complex"/>
    <property type="evidence" value="ECO:0007669"/>
    <property type="project" value="TreeGrafter"/>
</dbReference>
<feature type="region of interest" description="Disordered" evidence="7">
    <location>
        <begin position="1"/>
        <end position="161"/>
    </location>
</feature>
<keyword evidence="4 6" id="KW-0238">DNA-binding</keyword>
<evidence type="ECO:0000256" key="2">
    <source>
        <dbReference type="ARBA" id="ARBA00008398"/>
    </source>
</evidence>
<keyword evidence="5 6" id="KW-0539">Nucleus</keyword>
<dbReference type="InterPro" id="IPR003959">
    <property type="entry name" value="ATPase_AAA_core"/>
</dbReference>
<dbReference type="Gene3D" id="1.10.8.60">
    <property type="match status" value="1"/>
</dbReference>
<accession>A0A1W0XE42</accession>
<dbReference type="AlphaFoldDB" id="A0A1W0XE42"/>
<dbReference type="PANTHER" id="PTHR10763">
    <property type="entry name" value="CELL DIVISION CONTROL PROTEIN 6-RELATED"/>
    <property type="match status" value="1"/>
</dbReference>
<dbReference type="SMART" id="SM00382">
    <property type="entry name" value="AAA"/>
    <property type="match status" value="1"/>
</dbReference>
<evidence type="ECO:0000256" key="7">
    <source>
        <dbReference type="SAM" id="MobiDB-lite"/>
    </source>
</evidence>
<evidence type="ECO:0000256" key="6">
    <source>
        <dbReference type="RuleBase" id="RU365058"/>
    </source>
</evidence>
<evidence type="ECO:0000256" key="4">
    <source>
        <dbReference type="ARBA" id="ARBA00023125"/>
    </source>
</evidence>
<gene>
    <name evidence="9" type="ORF">BV898_00670</name>
</gene>